<gene>
    <name evidence="10" type="ORF">JOF47_001165</name>
</gene>
<dbReference type="Gene3D" id="3.30.9.10">
    <property type="entry name" value="D-Amino Acid Oxidase, subunit A, domain 2"/>
    <property type="match status" value="1"/>
</dbReference>
<evidence type="ECO:0000259" key="8">
    <source>
        <dbReference type="Pfam" id="PF01266"/>
    </source>
</evidence>
<dbReference type="SUPFAM" id="SSF51905">
    <property type="entry name" value="FAD/NAD(P)-binding domain"/>
    <property type="match status" value="1"/>
</dbReference>
<feature type="domain" description="Alpha-glycerophosphate oxidase C-terminal" evidence="9">
    <location>
        <begin position="411"/>
        <end position="513"/>
    </location>
</feature>
<comment type="catalytic activity">
    <reaction evidence="7">
        <text>a quinone + sn-glycerol 3-phosphate = dihydroxyacetone phosphate + a quinol</text>
        <dbReference type="Rhea" id="RHEA:18977"/>
        <dbReference type="ChEBI" id="CHEBI:24646"/>
        <dbReference type="ChEBI" id="CHEBI:57597"/>
        <dbReference type="ChEBI" id="CHEBI:57642"/>
        <dbReference type="ChEBI" id="CHEBI:132124"/>
        <dbReference type="EC" id="1.1.5.3"/>
    </reaction>
</comment>
<evidence type="ECO:0000259" key="9">
    <source>
        <dbReference type="Pfam" id="PF16901"/>
    </source>
</evidence>
<dbReference type="InterPro" id="IPR000447">
    <property type="entry name" value="G3P_DH_FAD-dep"/>
</dbReference>
<proteinExistence type="inferred from homology"/>
<evidence type="ECO:0000256" key="6">
    <source>
        <dbReference type="ARBA" id="ARBA00023002"/>
    </source>
</evidence>
<comment type="caution">
    <text evidence="10">The sequence shown here is derived from an EMBL/GenBank/DDBJ whole genome shotgun (WGS) entry which is preliminary data.</text>
</comment>
<keyword evidence="4" id="KW-0319">Glycerol metabolism</keyword>
<evidence type="ECO:0000256" key="1">
    <source>
        <dbReference type="ARBA" id="ARBA00001974"/>
    </source>
</evidence>
<dbReference type="Pfam" id="PF01266">
    <property type="entry name" value="DAO"/>
    <property type="match status" value="1"/>
</dbReference>
<comment type="similarity">
    <text evidence="2 7">Belongs to the FAD-dependent glycerol-3-phosphate dehydrogenase family.</text>
</comment>
<dbReference type="InterPro" id="IPR038299">
    <property type="entry name" value="DAO_C_sf"/>
</dbReference>
<dbReference type="PANTHER" id="PTHR11985">
    <property type="entry name" value="GLYCEROL-3-PHOSPHATE DEHYDROGENASE"/>
    <property type="match status" value="1"/>
</dbReference>
<evidence type="ECO:0000256" key="2">
    <source>
        <dbReference type="ARBA" id="ARBA00007330"/>
    </source>
</evidence>
<keyword evidence="3 7" id="KW-0285">Flavoprotein</keyword>
<feature type="domain" description="FAD dependent oxidoreductase" evidence="8">
    <location>
        <begin position="29"/>
        <end position="384"/>
    </location>
</feature>
<evidence type="ECO:0000256" key="7">
    <source>
        <dbReference type="RuleBase" id="RU361217"/>
    </source>
</evidence>
<evidence type="ECO:0000313" key="11">
    <source>
        <dbReference type="Proteomes" id="UP001296993"/>
    </source>
</evidence>
<dbReference type="PROSITE" id="PS00977">
    <property type="entry name" value="FAD_G3PDH_1"/>
    <property type="match status" value="1"/>
</dbReference>
<dbReference type="EMBL" id="JAGIOF010000001">
    <property type="protein sequence ID" value="MBP2385654.1"/>
    <property type="molecule type" value="Genomic_DNA"/>
</dbReference>
<accession>A0ABS4XB21</accession>
<evidence type="ECO:0000256" key="4">
    <source>
        <dbReference type="ARBA" id="ARBA00022798"/>
    </source>
</evidence>
<dbReference type="InterPro" id="IPR031656">
    <property type="entry name" value="DAO_C"/>
</dbReference>
<keyword evidence="11" id="KW-1185">Reference proteome</keyword>
<dbReference type="PANTHER" id="PTHR11985:SF35">
    <property type="entry name" value="ANAEROBIC GLYCEROL-3-PHOSPHATE DEHYDROGENASE SUBUNIT A"/>
    <property type="match status" value="1"/>
</dbReference>
<dbReference type="PROSITE" id="PS00978">
    <property type="entry name" value="FAD_G3PDH_2"/>
    <property type="match status" value="1"/>
</dbReference>
<dbReference type="InterPro" id="IPR036188">
    <property type="entry name" value="FAD/NAD-bd_sf"/>
</dbReference>
<reference evidence="10 11" key="1">
    <citation type="submission" date="2021-03" db="EMBL/GenBank/DDBJ databases">
        <title>Sequencing the genomes of 1000 actinobacteria strains.</title>
        <authorList>
            <person name="Klenk H.-P."/>
        </authorList>
    </citation>
    <scope>NUCLEOTIDE SEQUENCE [LARGE SCALE GENOMIC DNA]</scope>
    <source>
        <strain evidence="10 11">DSM 15797</strain>
    </source>
</reference>
<dbReference type="Gene3D" id="1.10.8.870">
    <property type="entry name" value="Alpha-glycerophosphate oxidase, cap domain"/>
    <property type="match status" value="1"/>
</dbReference>
<organism evidence="10 11">
    <name type="scientific">Paeniglutamicibacter kerguelensis</name>
    <dbReference type="NCBI Taxonomy" id="254788"/>
    <lineage>
        <taxon>Bacteria</taxon>
        <taxon>Bacillati</taxon>
        <taxon>Actinomycetota</taxon>
        <taxon>Actinomycetes</taxon>
        <taxon>Micrococcales</taxon>
        <taxon>Micrococcaceae</taxon>
        <taxon>Paeniglutamicibacter</taxon>
    </lineage>
</organism>
<sequence length="535" mass="57141">MTATYTDKTWINDATRSRALGHVAANTVDVAVVGGGITGAGVALDAVSRGLSVALVESNDFGSGTSGYSSKLVHGGLRYLTKADFPVAWESAVERRWLMQTIAPHLVHPLGFIIPDAKDSPAHEAVVAGAGVVVYDLLRRASGLRSTTLPRPQLLSSQAVSAMVPALEAKSLRRGLLYWDGQVFDDARLVLGVLRTAAGLGAHVMRDVRATAMDSTSVTATDTRTGDPVRITARAVVNATGVWAAGFNENLELTPSRGTHLVVRSARLGNPHAAHTVQIPGHFGRYVIVLPQPTGLVYIGLTDEEDRHSDGHRPAVPEHDIDFLLGVVNTALAVPLTRADVVGSFAGLRPLVRGKHANGREGTADISRRHLVTDIPGQPVTVVGGKLTTYRRMAQDAVDAVVVRLGSTQKSRTRNLPLVGAARRKELKALDAPARLIRKYGTEAETVHRFAREDPLLAEPVFEGTEITGAELLFAVRAEGAASIDDLLDRRTRLALVPEDADRARERAARILAIGLDARSEGTRSDGMRSEGTVK</sequence>
<evidence type="ECO:0000256" key="5">
    <source>
        <dbReference type="ARBA" id="ARBA00022827"/>
    </source>
</evidence>
<dbReference type="EC" id="1.1.5.3" evidence="7"/>
<comment type="cofactor">
    <cofactor evidence="1 7">
        <name>FAD</name>
        <dbReference type="ChEBI" id="CHEBI:57692"/>
    </cofactor>
</comment>
<dbReference type="InterPro" id="IPR006076">
    <property type="entry name" value="FAD-dep_OxRdtase"/>
</dbReference>
<dbReference type="GO" id="GO:0004368">
    <property type="term" value="F:glycerol-3-phosphate dehydrogenase (quinone) activity"/>
    <property type="evidence" value="ECO:0007669"/>
    <property type="project" value="UniProtKB-EC"/>
</dbReference>
<name>A0ABS4XB21_9MICC</name>
<keyword evidence="5" id="KW-0274">FAD</keyword>
<dbReference type="PRINTS" id="PR01001">
    <property type="entry name" value="FADG3PDH"/>
</dbReference>
<keyword evidence="6 7" id="KW-0560">Oxidoreductase</keyword>
<dbReference type="Proteomes" id="UP001296993">
    <property type="component" value="Unassembled WGS sequence"/>
</dbReference>
<dbReference type="RefSeq" id="WP_209996538.1">
    <property type="nucleotide sequence ID" value="NZ_BAAAJY010000007.1"/>
</dbReference>
<dbReference type="Pfam" id="PF16901">
    <property type="entry name" value="DAO_C"/>
    <property type="match status" value="1"/>
</dbReference>
<dbReference type="Gene3D" id="3.50.50.60">
    <property type="entry name" value="FAD/NAD(P)-binding domain"/>
    <property type="match status" value="1"/>
</dbReference>
<evidence type="ECO:0000256" key="3">
    <source>
        <dbReference type="ARBA" id="ARBA00022630"/>
    </source>
</evidence>
<evidence type="ECO:0000313" key="10">
    <source>
        <dbReference type="EMBL" id="MBP2385654.1"/>
    </source>
</evidence>
<protein>
    <recommendedName>
        <fullName evidence="7">Glycerol-3-phosphate dehydrogenase</fullName>
        <ecNumber evidence="7">1.1.5.3</ecNumber>
    </recommendedName>
</protein>